<evidence type="ECO:0008006" key="7">
    <source>
        <dbReference type="Google" id="ProtNLM"/>
    </source>
</evidence>
<feature type="compositionally biased region" description="Low complexity" evidence="2">
    <location>
        <begin position="276"/>
        <end position="317"/>
    </location>
</feature>
<protein>
    <recommendedName>
        <fullName evidence="7">Gram-positive cocci surface proteins LPxTG domain-containing protein</fullName>
    </recommendedName>
</protein>
<evidence type="ECO:0000256" key="4">
    <source>
        <dbReference type="SAM" id="SignalP"/>
    </source>
</evidence>
<dbReference type="EMBL" id="ADES01000017">
    <property type="protein sequence ID" value="EIK82202.1"/>
    <property type="molecule type" value="Genomic_DNA"/>
</dbReference>
<keyword evidence="4" id="KW-0732">Signal</keyword>
<sequence length="480" mass="50917">MLNKKAIAAFAAAATLVSGLALAVPAASTVFAVQSQSSTNPSTNVQQNDGAISDADFEKAQAEADKKAENTFSLKQKAEDNVKALQEKVKNATGDDKLKLQEQLDNAQKIADAFKVLNDKAVSLVRAYANAEKIRNSVKDIEADVKNTQARLDKLTKNSAAYNNAAEELKGLQGQLKTVPDLLKEANEGITKAKEELVKQEKQTKELQQEHETPEHKNPEHKNPEVAPEHKNPEHKTPEHENPEVAPEHENPEVAPEHKNPAPKPVTPVTPHRDNPSVTPSVTPSDDTPSVTTPSADVPSATTTSSAPASTPAATTPHAGIPAAPASVADLLPGLKGMLTVGANNVAVAGAVNRVTLNISNNQTVIDWLNSNHHDRAYAFIYSSPRLLKGVNGADYMTVTRTTNGKLQFDVMFPAGYSGKHTVVFVDDKGNQLGWTNITVTNGTAAQGEGLPKTGVGIALIVLTASVLAGAGAAFRKIRS</sequence>
<evidence type="ECO:0000256" key="2">
    <source>
        <dbReference type="SAM" id="MobiDB-lite"/>
    </source>
</evidence>
<dbReference type="RefSeq" id="WP_004129113.1">
    <property type="nucleotide sequence ID" value="NZ_ADES01000017.1"/>
</dbReference>
<evidence type="ECO:0000313" key="5">
    <source>
        <dbReference type="EMBL" id="EIK82202.1"/>
    </source>
</evidence>
<comment type="caution">
    <text evidence="5">The sequence shown here is derived from an EMBL/GenBank/DDBJ whole genome shotgun (WGS) entry which is preliminary data.</text>
</comment>
<gene>
    <name evidence="5" type="ORF">CGSMWGv1500E_05002</name>
</gene>
<evidence type="ECO:0000256" key="1">
    <source>
        <dbReference type="SAM" id="Coils"/>
    </source>
</evidence>
<organism evidence="5 6">
    <name type="scientific">Gardnerella vaginalis 1500E</name>
    <dbReference type="NCBI Taxonomy" id="698957"/>
    <lineage>
        <taxon>Bacteria</taxon>
        <taxon>Bacillati</taxon>
        <taxon>Actinomycetota</taxon>
        <taxon>Actinomycetes</taxon>
        <taxon>Bifidobacteriales</taxon>
        <taxon>Bifidobacteriaceae</taxon>
        <taxon>Gardnerella</taxon>
    </lineage>
</organism>
<feature type="compositionally biased region" description="Basic and acidic residues" evidence="2">
    <location>
        <begin position="200"/>
        <end position="260"/>
    </location>
</feature>
<dbReference type="PATRIC" id="fig|698957.3.peg.968"/>
<keyword evidence="3" id="KW-0812">Transmembrane</keyword>
<reference evidence="5 6" key="1">
    <citation type="journal article" date="2012" name="J. Bacteriol.">
        <title>Comparative Genomic Analyses of 17 Clinical Isolates of Gardnerella vaginalis Provide Evidence of Multiple Genetically Isolated Clades Consistent with Subspeciation into Genovars.</title>
        <authorList>
            <person name="Ahmed A."/>
            <person name="Earl J."/>
            <person name="Retchless A."/>
            <person name="Hillier S."/>
            <person name="Rabe L."/>
            <person name="Cherpes T."/>
            <person name="Powell E."/>
            <person name="Janto B."/>
            <person name="Eutsey R."/>
            <person name="Hiller N.L."/>
            <person name="Boissy R."/>
            <person name="Dahlgreen M."/>
            <person name="Hall B."/>
            <person name="Costerton J."/>
            <person name="Post J.C."/>
            <person name="Hu F."/>
            <person name="Ehrlich G."/>
        </authorList>
    </citation>
    <scope>NUCLEOTIDE SEQUENCE [LARGE SCALE GENOMIC DNA]</scope>
    <source>
        <strain evidence="5 6">1500E</strain>
    </source>
</reference>
<dbReference type="Proteomes" id="UP000032875">
    <property type="component" value="Unassembled WGS sequence"/>
</dbReference>
<evidence type="ECO:0000256" key="3">
    <source>
        <dbReference type="SAM" id="Phobius"/>
    </source>
</evidence>
<keyword evidence="1" id="KW-0175">Coiled coil</keyword>
<feature type="signal peptide" evidence="4">
    <location>
        <begin position="1"/>
        <end position="23"/>
    </location>
</feature>
<keyword evidence="3" id="KW-1133">Transmembrane helix</keyword>
<keyword evidence="3" id="KW-0472">Membrane</keyword>
<proteinExistence type="predicted"/>
<evidence type="ECO:0000313" key="6">
    <source>
        <dbReference type="Proteomes" id="UP000032875"/>
    </source>
</evidence>
<accession>I4LZ12</accession>
<name>I4LZ12_GARVA</name>
<dbReference type="AlphaFoldDB" id="I4LZ12"/>
<feature type="chain" id="PRO_5039513854" description="Gram-positive cocci surface proteins LPxTG domain-containing protein" evidence="4">
    <location>
        <begin position="24"/>
        <end position="480"/>
    </location>
</feature>
<feature type="transmembrane region" description="Helical" evidence="3">
    <location>
        <begin position="456"/>
        <end position="475"/>
    </location>
</feature>
<feature type="coiled-coil region" evidence="1">
    <location>
        <begin position="68"/>
        <end position="95"/>
    </location>
</feature>
<feature type="region of interest" description="Disordered" evidence="2">
    <location>
        <begin position="200"/>
        <end position="318"/>
    </location>
</feature>